<dbReference type="AlphaFoldDB" id="A0A291QXV8"/>
<evidence type="ECO:0000256" key="1">
    <source>
        <dbReference type="ARBA" id="ARBA00006484"/>
    </source>
</evidence>
<dbReference type="InterPro" id="IPR020904">
    <property type="entry name" value="Sc_DH/Rdtase_CS"/>
</dbReference>
<dbReference type="PANTHER" id="PTHR42760:SF115">
    <property type="entry name" value="3-OXOACYL-[ACYL-CARRIER-PROTEIN] REDUCTASE FABG"/>
    <property type="match status" value="1"/>
</dbReference>
<dbReference type="EMBL" id="CP023777">
    <property type="protein sequence ID" value="ATL48806.1"/>
    <property type="molecule type" value="Genomic_DNA"/>
</dbReference>
<dbReference type="KEGG" id="cbae:COR50_17460"/>
<protein>
    <submittedName>
        <fullName evidence="3">Short-chain dehydrogenase</fullName>
    </submittedName>
</protein>
<reference evidence="3 4" key="1">
    <citation type="submission" date="2017-10" db="EMBL/GenBank/DDBJ databases">
        <title>Paenichitinophaga pekingensis gen. nov., sp. nov., isolated from activated sludge.</title>
        <authorList>
            <person name="Jin D."/>
            <person name="Kong X."/>
            <person name="Deng Y."/>
            <person name="Bai Z."/>
        </authorList>
    </citation>
    <scope>NUCLEOTIDE SEQUENCE [LARGE SCALE GENOMIC DNA]</scope>
    <source>
        <strain evidence="3 4">13</strain>
    </source>
</reference>
<dbReference type="PANTHER" id="PTHR42760">
    <property type="entry name" value="SHORT-CHAIN DEHYDROGENASES/REDUCTASES FAMILY MEMBER"/>
    <property type="match status" value="1"/>
</dbReference>
<evidence type="ECO:0000313" key="4">
    <source>
        <dbReference type="Proteomes" id="UP000220133"/>
    </source>
</evidence>
<dbReference type="InterPro" id="IPR036291">
    <property type="entry name" value="NAD(P)-bd_dom_sf"/>
</dbReference>
<dbReference type="Pfam" id="PF13561">
    <property type="entry name" value="adh_short_C2"/>
    <property type="match status" value="1"/>
</dbReference>
<gene>
    <name evidence="3" type="ORF">COR50_17460</name>
</gene>
<comment type="similarity">
    <text evidence="1">Belongs to the short-chain dehydrogenases/reductases (SDR) family.</text>
</comment>
<name>A0A291QXV8_9BACT</name>
<dbReference type="Proteomes" id="UP000220133">
    <property type="component" value="Chromosome"/>
</dbReference>
<sequence>MIMHLENKTALITGGTSGIGLATAKLFLQNGANVIIAGQETAKARKELADYDDKNKHFFIYDTAKMKDIEQLGIFVKDTFSKLDIAFLNAGVARFAPLETISESFFNEVMNINFKGAFFTLQNLSKLFSENASVVLTASAGMHKAHWGSSIYSASKAALRSLAISLSNEWVNRGIRVNVVSPGTTDTTLLQKLGLEGEKFQEMKNNLIAQIPMGRLIKPEEIANAVLYLASSGSESQTGTEIIIDGGAFFKV</sequence>
<dbReference type="Gene3D" id="3.40.50.720">
    <property type="entry name" value="NAD(P)-binding Rossmann-like Domain"/>
    <property type="match status" value="1"/>
</dbReference>
<dbReference type="InterPro" id="IPR002347">
    <property type="entry name" value="SDR_fam"/>
</dbReference>
<keyword evidence="2" id="KW-0560">Oxidoreductase</keyword>
<keyword evidence="4" id="KW-1185">Reference proteome</keyword>
<dbReference type="CDD" id="cd05233">
    <property type="entry name" value="SDR_c"/>
    <property type="match status" value="1"/>
</dbReference>
<dbReference type="GO" id="GO:0016616">
    <property type="term" value="F:oxidoreductase activity, acting on the CH-OH group of donors, NAD or NADP as acceptor"/>
    <property type="evidence" value="ECO:0007669"/>
    <property type="project" value="TreeGrafter"/>
</dbReference>
<dbReference type="PROSITE" id="PS00061">
    <property type="entry name" value="ADH_SHORT"/>
    <property type="match status" value="1"/>
</dbReference>
<organism evidence="3 4">
    <name type="scientific">Chitinophaga caeni</name>
    <dbReference type="NCBI Taxonomy" id="2029983"/>
    <lineage>
        <taxon>Bacteria</taxon>
        <taxon>Pseudomonadati</taxon>
        <taxon>Bacteroidota</taxon>
        <taxon>Chitinophagia</taxon>
        <taxon>Chitinophagales</taxon>
        <taxon>Chitinophagaceae</taxon>
        <taxon>Chitinophaga</taxon>
    </lineage>
</organism>
<dbReference type="PRINTS" id="PR00081">
    <property type="entry name" value="GDHRDH"/>
</dbReference>
<proteinExistence type="inferred from homology"/>
<evidence type="ECO:0000313" key="3">
    <source>
        <dbReference type="EMBL" id="ATL48806.1"/>
    </source>
</evidence>
<dbReference type="SUPFAM" id="SSF51735">
    <property type="entry name" value="NAD(P)-binding Rossmann-fold domains"/>
    <property type="match status" value="1"/>
</dbReference>
<evidence type="ECO:0000256" key="2">
    <source>
        <dbReference type="ARBA" id="ARBA00023002"/>
    </source>
</evidence>
<dbReference type="FunFam" id="3.40.50.720:FF:000084">
    <property type="entry name" value="Short-chain dehydrogenase reductase"/>
    <property type="match status" value="1"/>
</dbReference>
<accession>A0A291QXV8</accession>